<name>A0A3A4JQC4_9NOCA</name>
<dbReference type="Pfam" id="PF13730">
    <property type="entry name" value="HTH_36"/>
    <property type="match status" value="1"/>
</dbReference>
<evidence type="ECO:0000313" key="3">
    <source>
        <dbReference type="Proteomes" id="UP000266677"/>
    </source>
</evidence>
<evidence type="ECO:0000313" key="2">
    <source>
        <dbReference type="EMBL" id="RJO71427.1"/>
    </source>
</evidence>
<evidence type="ECO:0000256" key="1">
    <source>
        <dbReference type="SAM" id="MobiDB-lite"/>
    </source>
</evidence>
<protein>
    <submittedName>
        <fullName evidence="2">Helix-turn-helix domain-containing protein</fullName>
    </submittedName>
</protein>
<feature type="region of interest" description="Disordered" evidence="1">
    <location>
        <begin position="97"/>
        <end position="205"/>
    </location>
</feature>
<feature type="compositionally biased region" description="Low complexity" evidence="1">
    <location>
        <begin position="299"/>
        <end position="311"/>
    </location>
</feature>
<dbReference type="AlphaFoldDB" id="A0A3A4JQC4"/>
<keyword evidence="3" id="KW-1185">Reference proteome</keyword>
<dbReference type="RefSeq" id="WP_120043539.1">
    <property type="nucleotide sequence ID" value="NZ_QZFU01000033.1"/>
</dbReference>
<dbReference type="Proteomes" id="UP000266677">
    <property type="component" value="Unassembled WGS sequence"/>
</dbReference>
<comment type="caution">
    <text evidence="2">The sequence shown here is derived from an EMBL/GenBank/DDBJ whole genome shotgun (WGS) entry which is preliminary data.</text>
</comment>
<accession>A0A3A4JQC4</accession>
<reference evidence="2 3" key="1">
    <citation type="submission" date="2018-09" db="EMBL/GenBank/DDBJ databases">
        <title>YIM PH21274 draft genome.</title>
        <authorList>
            <person name="Miao C."/>
        </authorList>
    </citation>
    <scope>NUCLEOTIDE SEQUENCE [LARGE SCALE GENOMIC DNA]</scope>
    <source>
        <strain evidence="2 3">YIM PH 21724</strain>
    </source>
</reference>
<feature type="region of interest" description="Disordered" evidence="1">
    <location>
        <begin position="289"/>
        <end position="311"/>
    </location>
</feature>
<dbReference type="InterPro" id="IPR036388">
    <property type="entry name" value="WH-like_DNA-bd_sf"/>
</dbReference>
<gene>
    <name evidence="2" type="ORF">D5S18_24975</name>
</gene>
<organism evidence="2 3">
    <name type="scientific">Nocardia panacis</name>
    <dbReference type="NCBI Taxonomy" id="2340916"/>
    <lineage>
        <taxon>Bacteria</taxon>
        <taxon>Bacillati</taxon>
        <taxon>Actinomycetota</taxon>
        <taxon>Actinomycetes</taxon>
        <taxon>Mycobacteriales</taxon>
        <taxon>Nocardiaceae</taxon>
        <taxon>Nocardia</taxon>
    </lineage>
</organism>
<feature type="compositionally biased region" description="Basic and acidic residues" evidence="1">
    <location>
        <begin position="97"/>
        <end position="120"/>
    </location>
</feature>
<dbReference type="EMBL" id="QZFU01000033">
    <property type="protein sequence ID" value="RJO71427.1"/>
    <property type="molecule type" value="Genomic_DNA"/>
</dbReference>
<proteinExistence type="predicted"/>
<dbReference type="Gene3D" id="1.10.10.10">
    <property type="entry name" value="Winged helix-like DNA-binding domain superfamily/Winged helix DNA-binding domain"/>
    <property type="match status" value="1"/>
</dbReference>
<sequence>MSIATTTWALHDAPTKSAQELVILWGLADAAHSDGTSAFPKQATLAKFGRCDERTVRRHLRALEERGLIRRGDQRLVAHLPKDRRPIVWDLDMSMRRDDDPERVDNCPKRPDNLSPRDRTSAAGQPERADTVVPPRGATGDRSPGDTAAPSIEPSFRTVHRTGDCLSGVRHHAPAPAVDNPSPVSNSRDDDPAGPPQPWCANHPGGTETPCGPCGDQRRARKAWETEQAAAQAAATRAEVIARNRDEADQIAACESCDVDGYVGPGLKCLHDPCAIETARRGADKVRAALAARPRRHTTPAAIPTREPVSA</sequence>
<dbReference type="OrthoDB" id="4747530at2"/>